<keyword evidence="3" id="KW-0732">Signal</keyword>
<dbReference type="AlphaFoldDB" id="A0AAE8N506"/>
<proteinExistence type="inferred from homology"/>
<sequence length="637" mass="68111">MARQRYPTLLGALLSLLGVSGVHGAPKPRQSNEGIDPKLLSGPEDVAEEYDYIVVGGGTAGLTVADRLSEDGDHTVLVIELGAYDNSSSVTTIAGGAGGLSNRTHLFSFPSSPQEGLNNRTTAVIGGVMLGGSSGVNGLQVHRGHKDDYNRWGAFFSDESEWSWDGLLPYFKKAWNFHPPNEDTAEALGIKYDASYWGDTSGVHASFPTFNWPGLKIEIEAFGDIEGVELPEDSGEGSPGVYWYPTSADPVTATRSMSRNGHFDGIDRDNYKVLSEHRVLRVLFDEEDMASGVAYVPRGAVDDSEVRSVKARKEVIIAAGTIHTPQILQGSGIGAADLLEAAGIEVVVDLPGVGWNLQDHPLGGGASFELTDFPVSPQPSDLQSNASFREAAQQEFKESRSGPLTIASGNAACFLPLAVIAPSTFESIASRYESQDPAAYLPADSPPTIVAGYAAQQKAMAAAMRSRGTAHYNLFLRGGGTEGAIVYLHPVSRGTVRLDPSDPYFSEPEVDYRALSNPADLEVEVEFVKFTRRYFTETRMADYGAVEARPGGAVRTDEEMAAYARANVSPSTFHPVGTAAMLPRELGGVVDEGLRVYGVKRLSVVDASVMPDLPGAYTQHTTFAIAEKAADLIKARA</sequence>
<dbReference type="Proteomes" id="UP001187682">
    <property type="component" value="Unassembled WGS sequence"/>
</dbReference>
<comment type="similarity">
    <text evidence="1">Belongs to the GMC oxidoreductase family.</text>
</comment>
<accession>A0AAE8N506</accession>
<evidence type="ECO:0000256" key="1">
    <source>
        <dbReference type="ARBA" id="ARBA00010790"/>
    </source>
</evidence>
<dbReference type="Pfam" id="PF05199">
    <property type="entry name" value="GMC_oxred_C"/>
    <property type="match status" value="1"/>
</dbReference>
<comment type="cofactor">
    <cofactor evidence="2">
        <name>FAD</name>
        <dbReference type="ChEBI" id="CHEBI:57692"/>
    </cofactor>
</comment>
<dbReference type="Gene3D" id="3.30.560.10">
    <property type="entry name" value="Glucose Oxidase, domain 3"/>
    <property type="match status" value="1"/>
</dbReference>
<protein>
    <submittedName>
        <fullName evidence="5">Related to alcohol oxidase</fullName>
    </submittedName>
</protein>
<dbReference type="EMBL" id="ONZQ02000011">
    <property type="protein sequence ID" value="SPO04930.1"/>
    <property type="molecule type" value="Genomic_DNA"/>
</dbReference>
<dbReference type="Pfam" id="PF00732">
    <property type="entry name" value="GMC_oxred_N"/>
    <property type="match status" value="1"/>
</dbReference>
<evidence type="ECO:0000313" key="6">
    <source>
        <dbReference type="Proteomes" id="UP001187682"/>
    </source>
</evidence>
<evidence type="ECO:0000313" key="5">
    <source>
        <dbReference type="EMBL" id="SPO04930.1"/>
    </source>
</evidence>
<dbReference type="GO" id="GO:0050660">
    <property type="term" value="F:flavin adenine dinucleotide binding"/>
    <property type="evidence" value="ECO:0007669"/>
    <property type="project" value="InterPro"/>
</dbReference>
<keyword evidence="6" id="KW-1185">Reference proteome</keyword>
<gene>
    <name evidence="5" type="ORF">DNG_07615</name>
</gene>
<dbReference type="InterPro" id="IPR036188">
    <property type="entry name" value="FAD/NAD-bd_sf"/>
</dbReference>
<feature type="binding site" evidence="2">
    <location>
        <position position="279"/>
    </location>
    <ligand>
        <name>FAD</name>
        <dbReference type="ChEBI" id="CHEBI:57692"/>
    </ligand>
</feature>
<evidence type="ECO:0000259" key="4">
    <source>
        <dbReference type="PROSITE" id="PS00624"/>
    </source>
</evidence>
<dbReference type="Gene3D" id="3.50.50.60">
    <property type="entry name" value="FAD/NAD(P)-binding domain"/>
    <property type="match status" value="1"/>
</dbReference>
<dbReference type="InterPro" id="IPR007867">
    <property type="entry name" value="GMC_OxRtase_C"/>
</dbReference>
<evidence type="ECO:0000256" key="2">
    <source>
        <dbReference type="PIRSR" id="PIRSR000137-2"/>
    </source>
</evidence>
<dbReference type="InterPro" id="IPR000172">
    <property type="entry name" value="GMC_OxRdtase_N"/>
</dbReference>
<dbReference type="PANTHER" id="PTHR11552">
    <property type="entry name" value="GLUCOSE-METHANOL-CHOLINE GMC OXIDOREDUCTASE"/>
    <property type="match status" value="1"/>
</dbReference>
<dbReference type="SUPFAM" id="SSF54373">
    <property type="entry name" value="FAD-linked reductases, C-terminal domain"/>
    <property type="match status" value="1"/>
</dbReference>
<dbReference type="PANTHER" id="PTHR11552:SF115">
    <property type="entry name" value="DEHYDROGENASE XPTC-RELATED"/>
    <property type="match status" value="1"/>
</dbReference>
<reference evidence="5" key="1">
    <citation type="submission" date="2018-03" db="EMBL/GenBank/DDBJ databases">
        <authorList>
            <person name="Guldener U."/>
        </authorList>
    </citation>
    <scope>NUCLEOTIDE SEQUENCE</scope>
</reference>
<keyword evidence="2" id="KW-0285">Flavoprotein</keyword>
<evidence type="ECO:0000256" key="3">
    <source>
        <dbReference type="SAM" id="SignalP"/>
    </source>
</evidence>
<feature type="signal peptide" evidence="3">
    <location>
        <begin position="1"/>
        <end position="24"/>
    </location>
</feature>
<dbReference type="PIRSF" id="PIRSF000137">
    <property type="entry name" value="Alcohol_oxidase"/>
    <property type="match status" value="1"/>
</dbReference>
<dbReference type="InterPro" id="IPR012132">
    <property type="entry name" value="GMC_OxRdtase"/>
</dbReference>
<name>A0AAE8N506_9PEZI</name>
<feature type="domain" description="Glucose-methanol-choline oxidoreductase N-terminal" evidence="4">
    <location>
        <begin position="320"/>
        <end position="334"/>
    </location>
</feature>
<dbReference type="GO" id="GO:0016614">
    <property type="term" value="F:oxidoreductase activity, acting on CH-OH group of donors"/>
    <property type="evidence" value="ECO:0007669"/>
    <property type="project" value="InterPro"/>
</dbReference>
<dbReference type="GO" id="GO:0044550">
    <property type="term" value="P:secondary metabolite biosynthetic process"/>
    <property type="evidence" value="ECO:0007669"/>
    <property type="project" value="TreeGrafter"/>
</dbReference>
<comment type="caution">
    <text evidence="5">The sequence shown here is derived from an EMBL/GenBank/DDBJ whole genome shotgun (WGS) entry which is preliminary data.</text>
</comment>
<organism evidence="5 6">
    <name type="scientific">Cephalotrichum gorgonifer</name>
    <dbReference type="NCBI Taxonomy" id="2041049"/>
    <lineage>
        <taxon>Eukaryota</taxon>
        <taxon>Fungi</taxon>
        <taxon>Dikarya</taxon>
        <taxon>Ascomycota</taxon>
        <taxon>Pezizomycotina</taxon>
        <taxon>Sordariomycetes</taxon>
        <taxon>Hypocreomycetidae</taxon>
        <taxon>Microascales</taxon>
        <taxon>Microascaceae</taxon>
        <taxon>Cephalotrichum</taxon>
    </lineage>
</organism>
<dbReference type="PROSITE" id="PS00624">
    <property type="entry name" value="GMC_OXRED_2"/>
    <property type="match status" value="1"/>
</dbReference>
<keyword evidence="2" id="KW-0274">FAD</keyword>
<feature type="chain" id="PRO_5042105265" evidence="3">
    <location>
        <begin position="25"/>
        <end position="637"/>
    </location>
</feature>
<dbReference type="SUPFAM" id="SSF51905">
    <property type="entry name" value="FAD/NAD(P)-binding domain"/>
    <property type="match status" value="1"/>
</dbReference>